<dbReference type="Proteomes" id="UP001589647">
    <property type="component" value="Unassembled WGS sequence"/>
</dbReference>
<protein>
    <submittedName>
        <fullName evidence="1">Uncharacterized protein</fullName>
    </submittedName>
</protein>
<proteinExistence type="predicted"/>
<organism evidence="1 2">
    <name type="scientific">Nonomuraea spiralis</name>
    <dbReference type="NCBI Taxonomy" id="46182"/>
    <lineage>
        <taxon>Bacteria</taxon>
        <taxon>Bacillati</taxon>
        <taxon>Actinomycetota</taxon>
        <taxon>Actinomycetes</taxon>
        <taxon>Streptosporangiales</taxon>
        <taxon>Streptosporangiaceae</taxon>
        <taxon>Nonomuraea</taxon>
    </lineage>
</organism>
<dbReference type="RefSeq" id="WP_189651803.1">
    <property type="nucleotide sequence ID" value="NZ_BMRC01000022.1"/>
</dbReference>
<name>A0ABV5IWY0_9ACTN</name>
<keyword evidence="2" id="KW-1185">Reference proteome</keyword>
<dbReference type="EMBL" id="JBHMEI010000095">
    <property type="protein sequence ID" value="MFB9209076.1"/>
    <property type="molecule type" value="Genomic_DNA"/>
</dbReference>
<gene>
    <name evidence="1" type="ORF">ACFFV7_48380</name>
</gene>
<evidence type="ECO:0000313" key="1">
    <source>
        <dbReference type="EMBL" id="MFB9209076.1"/>
    </source>
</evidence>
<comment type="caution">
    <text evidence="1">The sequence shown here is derived from an EMBL/GenBank/DDBJ whole genome shotgun (WGS) entry which is preliminary data.</text>
</comment>
<sequence>MFGAVARPAAVPGCPHCVEPGAGACLLSGPVAAIEAASLARYAAKALTTWGGVPEFRYFLPRLLECAAADAFSYPDPEIVLGKLAVAGWQGWPAAEREAITGFLYAWWRETLGRHPSRPSAGTVLCALAAAGLDLAPCLDLWAGLEDDAAIEHLRDFVTDGLSGRRLTNAFWDRGAPAYAQVLAWLTEGPAARAVEAAFTREAREHVLGLLADVHTEIRHALPPRP</sequence>
<accession>A0ABV5IWY0</accession>
<reference evidence="1 2" key="1">
    <citation type="submission" date="2024-09" db="EMBL/GenBank/DDBJ databases">
        <authorList>
            <person name="Sun Q."/>
            <person name="Mori K."/>
        </authorList>
    </citation>
    <scope>NUCLEOTIDE SEQUENCE [LARGE SCALE GENOMIC DNA]</scope>
    <source>
        <strain evidence="1 2">CCM 3426</strain>
    </source>
</reference>
<evidence type="ECO:0000313" key="2">
    <source>
        <dbReference type="Proteomes" id="UP001589647"/>
    </source>
</evidence>